<keyword evidence="1" id="KW-0472">Membrane</keyword>
<keyword evidence="1" id="KW-1133">Transmembrane helix</keyword>
<feature type="transmembrane region" description="Helical" evidence="1">
    <location>
        <begin position="459"/>
        <end position="480"/>
    </location>
</feature>
<protein>
    <submittedName>
        <fullName evidence="2">Parallel beta-helix repeat-containing protein</fullName>
    </submittedName>
</protein>
<dbReference type="RefSeq" id="WP_328983502.1">
    <property type="nucleotide sequence ID" value="NZ_CP121472.1"/>
</dbReference>
<evidence type="ECO:0000313" key="2">
    <source>
        <dbReference type="EMBL" id="WPL17692.1"/>
    </source>
</evidence>
<dbReference type="Proteomes" id="UP001432180">
    <property type="component" value="Chromosome"/>
</dbReference>
<evidence type="ECO:0000313" key="3">
    <source>
        <dbReference type="Proteomes" id="UP001432180"/>
    </source>
</evidence>
<evidence type="ECO:0000256" key="1">
    <source>
        <dbReference type="SAM" id="Phobius"/>
    </source>
</evidence>
<dbReference type="Gene3D" id="2.160.20.10">
    <property type="entry name" value="Single-stranded right-handed beta-helix, Pectin lyase-like"/>
    <property type="match status" value="1"/>
</dbReference>
<dbReference type="InterPro" id="IPR012334">
    <property type="entry name" value="Pectin_lyas_fold"/>
</dbReference>
<proteinExistence type="predicted"/>
<organism evidence="2 3">
    <name type="scientific">Thiorhodovibrio winogradskyi</name>
    <dbReference type="NCBI Taxonomy" id="77007"/>
    <lineage>
        <taxon>Bacteria</taxon>
        <taxon>Pseudomonadati</taxon>
        <taxon>Pseudomonadota</taxon>
        <taxon>Gammaproteobacteria</taxon>
        <taxon>Chromatiales</taxon>
        <taxon>Chromatiaceae</taxon>
        <taxon>Thiorhodovibrio</taxon>
    </lineage>
</organism>
<dbReference type="InterPro" id="IPR011050">
    <property type="entry name" value="Pectin_lyase_fold/virulence"/>
</dbReference>
<name>A0ABZ0SB74_9GAMM</name>
<feature type="transmembrane region" description="Helical" evidence="1">
    <location>
        <begin position="21"/>
        <end position="41"/>
    </location>
</feature>
<keyword evidence="3" id="KW-1185">Reference proteome</keyword>
<sequence length="489" mass="53428">MIQDLTPFRQADNNLTQHVEQPFLVIWLTILIALFSGGYPLSAMAVCTREVIPLGVNPATTVQTVNELRQALGEANRSGNRTIFLRPGTYQVDRAFEVKGDGITIRGQTALRSDVKLLGRGMDKGPSHIFAITGNGVTLADFTAGKVSNHVVQVHGERGVEDFRMHNVHLLDAREQLLKVSYNQAKPSQFATRGVVEWCRFEFTEGYTYQGYAGGISAIGTKDWVVRDSEFNGIRGPNNEATGPAILFWQGNGNALIERNIITNSDRGIQVGLGKQGNKGGGTVVNNMVSTVTDVGIGVENAKNVNIFHNTVRSMNYPNSIEYRFPGTSGTQIFNNLVDRRIKARDQGAGVVSGNLRYGGDTWFFANADEGDFRLVAGPENLVNSGIALTDVTSDIDCEPRPSGDLPDIGADEVHSGAVPGLLIESPGMVAAWSEDIQATLPSIKARIGSKWRAKKKTLLLVLIGMTETGLVFLFLFLWVRCRRRLKKH</sequence>
<dbReference type="EMBL" id="CP121472">
    <property type="protein sequence ID" value="WPL17692.1"/>
    <property type="molecule type" value="Genomic_DNA"/>
</dbReference>
<reference evidence="2 3" key="1">
    <citation type="journal article" date="2023" name="Microorganisms">
        <title>Thiorhodovibrio frisius and Trv. litoralis spp. nov., Two Novel Members from a Clade of Fastidious Purple Sulfur Bacteria That Exhibit Unique Red-Shifted Light-Harvesting Capabilities.</title>
        <authorList>
            <person name="Methner A."/>
            <person name="Kuzyk S.B."/>
            <person name="Petersen J."/>
            <person name="Bauer S."/>
            <person name="Brinkmann H."/>
            <person name="Sichau K."/>
            <person name="Wanner G."/>
            <person name="Wolf J."/>
            <person name="Neumann-Schaal M."/>
            <person name="Henke P."/>
            <person name="Tank M."/>
            <person name="Sproer C."/>
            <person name="Bunk B."/>
            <person name="Overmann J."/>
        </authorList>
    </citation>
    <scope>NUCLEOTIDE SEQUENCE [LARGE SCALE GENOMIC DNA]</scope>
    <source>
        <strain evidence="2 3">DSM 6702</strain>
    </source>
</reference>
<dbReference type="SUPFAM" id="SSF51126">
    <property type="entry name" value="Pectin lyase-like"/>
    <property type="match status" value="1"/>
</dbReference>
<accession>A0ABZ0SB74</accession>
<gene>
    <name evidence="2" type="ORF">Thiowin_02731</name>
</gene>
<keyword evidence="1" id="KW-0812">Transmembrane</keyword>